<proteinExistence type="predicted"/>
<dbReference type="Proteomes" id="UP000308652">
    <property type="component" value="Unassembled WGS sequence"/>
</dbReference>
<reference evidence="1 2" key="1">
    <citation type="journal article" date="2019" name="Nat. Ecol. Evol.">
        <title>Megaphylogeny resolves global patterns of mushroom evolution.</title>
        <authorList>
            <person name="Varga T."/>
            <person name="Krizsan K."/>
            <person name="Foldi C."/>
            <person name="Dima B."/>
            <person name="Sanchez-Garcia M."/>
            <person name="Sanchez-Ramirez S."/>
            <person name="Szollosi G.J."/>
            <person name="Szarkandi J.G."/>
            <person name="Papp V."/>
            <person name="Albert L."/>
            <person name="Andreopoulos W."/>
            <person name="Angelini C."/>
            <person name="Antonin V."/>
            <person name="Barry K.W."/>
            <person name="Bougher N.L."/>
            <person name="Buchanan P."/>
            <person name="Buyck B."/>
            <person name="Bense V."/>
            <person name="Catcheside P."/>
            <person name="Chovatia M."/>
            <person name="Cooper J."/>
            <person name="Damon W."/>
            <person name="Desjardin D."/>
            <person name="Finy P."/>
            <person name="Geml J."/>
            <person name="Haridas S."/>
            <person name="Hughes K."/>
            <person name="Justo A."/>
            <person name="Karasinski D."/>
            <person name="Kautmanova I."/>
            <person name="Kiss B."/>
            <person name="Kocsube S."/>
            <person name="Kotiranta H."/>
            <person name="LaButti K.M."/>
            <person name="Lechner B.E."/>
            <person name="Liimatainen K."/>
            <person name="Lipzen A."/>
            <person name="Lukacs Z."/>
            <person name="Mihaltcheva S."/>
            <person name="Morgado L.N."/>
            <person name="Niskanen T."/>
            <person name="Noordeloos M.E."/>
            <person name="Ohm R.A."/>
            <person name="Ortiz-Santana B."/>
            <person name="Ovrebo C."/>
            <person name="Racz N."/>
            <person name="Riley R."/>
            <person name="Savchenko A."/>
            <person name="Shiryaev A."/>
            <person name="Soop K."/>
            <person name="Spirin V."/>
            <person name="Szebenyi C."/>
            <person name="Tomsovsky M."/>
            <person name="Tulloss R.E."/>
            <person name="Uehling J."/>
            <person name="Grigoriev I.V."/>
            <person name="Vagvolgyi C."/>
            <person name="Papp T."/>
            <person name="Martin F.M."/>
            <person name="Miettinen O."/>
            <person name="Hibbett D.S."/>
            <person name="Nagy L.G."/>
        </authorList>
    </citation>
    <scope>NUCLEOTIDE SEQUENCE [LARGE SCALE GENOMIC DNA]</scope>
    <source>
        <strain evidence="1 2">CBS 166.37</strain>
    </source>
</reference>
<dbReference type="EMBL" id="ML213673">
    <property type="protein sequence ID" value="TFK32479.1"/>
    <property type="molecule type" value="Genomic_DNA"/>
</dbReference>
<protein>
    <submittedName>
        <fullName evidence="1">Uncharacterized protein</fullName>
    </submittedName>
</protein>
<keyword evidence="2" id="KW-1185">Reference proteome</keyword>
<evidence type="ECO:0000313" key="1">
    <source>
        <dbReference type="EMBL" id="TFK32479.1"/>
    </source>
</evidence>
<accession>A0A5C3LHA2</accession>
<dbReference type="OrthoDB" id="3217549at2759"/>
<gene>
    <name evidence="1" type="ORF">BDQ12DRAFT_500651</name>
</gene>
<sequence length="405" mass="46032">MPRHLDILNPHLHSRALEKPRSDTHCAPIDKLPVEILGKIFVQCVINDFLYSSYEYPIPAEYDAPMTLSWVSRHWRMVALSIPLLWSSLVIPSQFKCNVAPAMSIVELWIERSASGPLFFHLQRSHRNLLCQCDRAAHTLNFLIRHVQRWKFITLEMEEPTAQHFINLYKTSVPTLESLEIHAQSNYCTQSTTEGIIATISSSSFPNLRRFSWLYRGISPALDTIPWSQLSHIRLNNIMSIQECLRYLGQCSHAVSIELENIAPSAEDLLVSSSPTILPNLQYLKLKARSNPMHLLKQLLTPKLNTLFLNGGWGERNCLDALPEFLSLCSVNTLTVVQQYIPDEDIIDILKSAALEWISCLKIFSQSVAQGEHRLKQSDTLDDAISSRLVFGVAPLGLYVGWNNF</sequence>
<organism evidence="1 2">
    <name type="scientific">Crucibulum laeve</name>
    <dbReference type="NCBI Taxonomy" id="68775"/>
    <lineage>
        <taxon>Eukaryota</taxon>
        <taxon>Fungi</taxon>
        <taxon>Dikarya</taxon>
        <taxon>Basidiomycota</taxon>
        <taxon>Agaricomycotina</taxon>
        <taxon>Agaricomycetes</taxon>
        <taxon>Agaricomycetidae</taxon>
        <taxon>Agaricales</taxon>
        <taxon>Agaricineae</taxon>
        <taxon>Nidulariaceae</taxon>
        <taxon>Crucibulum</taxon>
    </lineage>
</organism>
<evidence type="ECO:0000313" key="2">
    <source>
        <dbReference type="Proteomes" id="UP000308652"/>
    </source>
</evidence>
<dbReference type="AlphaFoldDB" id="A0A5C3LHA2"/>
<name>A0A5C3LHA2_9AGAR</name>